<comment type="caution">
    <text evidence="3">The sequence shown here is derived from an EMBL/GenBank/DDBJ whole genome shotgun (WGS) entry which is preliminary data.</text>
</comment>
<keyword evidence="2" id="KW-0677">Repeat</keyword>
<dbReference type="RefSeq" id="WP_159753626.1">
    <property type="nucleotide sequence ID" value="NZ_WUQX01000001.1"/>
</dbReference>
<dbReference type="InterPro" id="IPR001451">
    <property type="entry name" value="Hexapep"/>
</dbReference>
<dbReference type="PANTHER" id="PTHR43300:SF11">
    <property type="entry name" value="ACETYLTRANSFERASE RV3034C-RELATED"/>
    <property type="match status" value="1"/>
</dbReference>
<evidence type="ECO:0000313" key="4">
    <source>
        <dbReference type="Proteomes" id="UP000460412"/>
    </source>
</evidence>
<dbReference type="SUPFAM" id="SSF51161">
    <property type="entry name" value="Trimeric LpxA-like enzymes"/>
    <property type="match status" value="1"/>
</dbReference>
<dbReference type="GO" id="GO:0016746">
    <property type="term" value="F:acyltransferase activity"/>
    <property type="evidence" value="ECO:0007669"/>
    <property type="project" value="UniProtKB-KW"/>
</dbReference>
<evidence type="ECO:0000256" key="2">
    <source>
        <dbReference type="ARBA" id="ARBA00022737"/>
    </source>
</evidence>
<dbReference type="CDD" id="cd04647">
    <property type="entry name" value="LbH_MAT_like"/>
    <property type="match status" value="1"/>
</dbReference>
<keyword evidence="1 3" id="KW-0808">Transferase</keyword>
<dbReference type="Gene3D" id="2.160.10.10">
    <property type="entry name" value="Hexapeptide repeat proteins"/>
    <property type="match status" value="1"/>
</dbReference>
<dbReference type="PROSITE" id="PS00101">
    <property type="entry name" value="HEXAPEP_TRANSFERASES"/>
    <property type="match status" value="1"/>
</dbReference>
<dbReference type="PANTHER" id="PTHR43300">
    <property type="entry name" value="ACETYLTRANSFERASE"/>
    <property type="match status" value="1"/>
</dbReference>
<dbReference type="Pfam" id="PF00132">
    <property type="entry name" value="Hexapep"/>
    <property type="match status" value="1"/>
</dbReference>
<reference evidence="3 4" key="1">
    <citation type="submission" date="2019-12" db="EMBL/GenBank/DDBJ databases">
        <title>Sporaefaciens musculi gen. nov., sp. nov., a novel bacterium isolated from the caecum of an obese mouse.</title>
        <authorList>
            <person name="Rasmussen T.S."/>
            <person name="Streidl T."/>
            <person name="Hitch T.C.A."/>
            <person name="Wortmann E."/>
            <person name="Deptula P."/>
            <person name="Hansen M."/>
            <person name="Nielsen D.S."/>
            <person name="Clavel T."/>
            <person name="Vogensen F.K."/>
        </authorList>
    </citation>
    <scope>NUCLEOTIDE SEQUENCE [LARGE SCALE GENOMIC DNA]</scope>
    <source>
        <strain evidence="3 4">WCA-9-b2</strain>
    </source>
</reference>
<dbReference type="AlphaFoldDB" id="A0A7X3MK87"/>
<proteinExistence type="predicted"/>
<dbReference type="Proteomes" id="UP000460412">
    <property type="component" value="Unassembled WGS sequence"/>
</dbReference>
<evidence type="ECO:0000313" key="3">
    <source>
        <dbReference type="EMBL" id="MXP77879.1"/>
    </source>
</evidence>
<gene>
    <name evidence="3" type="ORF">GN277_21755</name>
</gene>
<dbReference type="InterPro" id="IPR018357">
    <property type="entry name" value="Hexapep_transf_CS"/>
</dbReference>
<sequence length="183" mass="20938">MFKDLRYQFFRLFVSLLPWGTMRTKWIVKKNVFRAVGENFYFCPRKIPADPKYIIFHNNVSVAADVVFCNHDVIYKVFNSMGGGYRECSKYYGCIEVMDHVFIGTKSVILPNVRIGSNVIIAAGSIVTKDLESGGVYAGNPAKRIGDFGNILDNRLNWTEAVKGLDDNSLQNYLWDDFLNKRK</sequence>
<accession>A0A7X3MK87</accession>
<keyword evidence="4" id="KW-1185">Reference proteome</keyword>
<protein>
    <submittedName>
        <fullName evidence="3">Acyltransferase</fullName>
    </submittedName>
</protein>
<name>A0A7X3MK87_9FIRM</name>
<organism evidence="3 4">
    <name type="scientific">Sporofaciens musculi</name>
    <dbReference type="NCBI Taxonomy" id="2681861"/>
    <lineage>
        <taxon>Bacteria</taxon>
        <taxon>Bacillati</taxon>
        <taxon>Bacillota</taxon>
        <taxon>Clostridia</taxon>
        <taxon>Lachnospirales</taxon>
        <taxon>Lachnospiraceae</taxon>
        <taxon>Sporofaciens</taxon>
    </lineage>
</organism>
<dbReference type="InterPro" id="IPR011004">
    <property type="entry name" value="Trimer_LpxA-like_sf"/>
</dbReference>
<evidence type="ECO:0000256" key="1">
    <source>
        <dbReference type="ARBA" id="ARBA00022679"/>
    </source>
</evidence>
<keyword evidence="3" id="KW-0012">Acyltransferase</keyword>
<dbReference type="InterPro" id="IPR050179">
    <property type="entry name" value="Trans_hexapeptide_repeat"/>
</dbReference>
<dbReference type="EMBL" id="WUQX01000001">
    <property type="protein sequence ID" value="MXP77879.1"/>
    <property type="molecule type" value="Genomic_DNA"/>
</dbReference>